<dbReference type="InterPro" id="IPR000424">
    <property type="entry name" value="Primosome_PriB/ssb"/>
</dbReference>
<dbReference type="InterPro" id="IPR011344">
    <property type="entry name" value="ssDNA-bd"/>
</dbReference>
<dbReference type="InterPro" id="IPR012340">
    <property type="entry name" value="NA-bd_OB-fold"/>
</dbReference>
<dbReference type="AlphaFoldDB" id="A0A6A6W1Y7"/>
<protein>
    <submittedName>
        <fullName evidence="3">SsDNA binding protein</fullName>
    </submittedName>
</protein>
<dbReference type="EMBL" id="ML996576">
    <property type="protein sequence ID" value="KAF2755960.1"/>
    <property type="molecule type" value="Genomic_DNA"/>
</dbReference>
<gene>
    <name evidence="3" type="ORF">EJ05DRAFT_539797</name>
</gene>
<evidence type="ECO:0000313" key="3">
    <source>
        <dbReference type="EMBL" id="KAF2755960.1"/>
    </source>
</evidence>
<organism evidence="3 4">
    <name type="scientific">Pseudovirgaria hyperparasitica</name>
    <dbReference type="NCBI Taxonomy" id="470096"/>
    <lineage>
        <taxon>Eukaryota</taxon>
        <taxon>Fungi</taxon>
        <taxon>Dikarya</taxon>
        <taxon>Ascomycota</taxon>
        <taxon>Pezizomycotina</taxon>
        <taxon>Dothideomycetes</taxon>
        <taxon>Dothideomycetes incertae sedis</taxon>
        <taxon>Acrospermales</taxon>
        <taxon>Acrospermaceae</taxon>
        <taxon>Pseudovirgaria</taxon>
    </lineage>
</organism>
<dbReference type="Pfam" id="PF00436">
    <property type="entry name" value="SSB"/>
    <property type="match status" value="1"/>
</dbReference>
<dbReference type="PANTHER" id="PTHR10302">
    <property type="entry name" value="SINGLE-STRANDED DNA-BINDING PROTEIN"/>
    <property type="match status" value="1"/>
</dbReference>
<dbReference type="GO" id="GO:0042645">
    <property type="term" value="C:mitochondrial nucleoid"/>
    <property type="evidence" value="ECO:0007669"/>
    <property type="project" value="TreeGrafter"/>
</dbReference>
<keyword evidence="4" id="KW-1185">Reference proteome</keyword>
<dbReference type="Gene3D" id="2.40.50.140">
    <property type="entry name" value="Nucleic acid-binding proteins"/>
    <property type="match status" value="1"/>
</dbReference>
<name>A0A6A6W1Y7_9PEZI</name>
<dbReference type="GeneID" id="54490601"/>
<proteinExistence type="predicted"/>
<accession>A0A6A6W1Y7</accession>
<dbReference type="GO" id="GO:0003697">
    <property type="term" value="F:single-stranded DNA binding"/>
    <property type="evidence" value="ECO:0007669"/>
    <property type="project" value="InterPro"/>
</dbReference>
<dbReference type="PROSITE" id="PS50935">
    <property type="entry name" value="SSB"/>
    <property type="match status" value="1"/>
</dbReference>
<dbReference type="OrthoDB" id="1078367at2759"/>
<dbReference type="SUPFAM" id="SSF50249">
    <property type="entry name" value="Nucleic acid-binding proteins"/>
    <property type="match status" value="1"/>
</dbReference>
<evidence type="ECO:0000256" key="2">
    <source>
        <dbReference type="PROSITE-ProRule" id="PRU00252"/>
    </source>
</evidence>
<dbReference type="Proteomes" id="UP000799437">
    <property type="component" value="Unassembled WGS sequence"/>
</dbReference>
<dbReference type="CDD" id="cd04496">
    <property type="entry name" value="SSB_OBF"/>
    <property type="match status" value="1"/>
</dbReference>
<sequence>MFSASMFRRAPSGLAPLSRSFTTTRAQNSARMNIIGRLGAEPELVSTSTGRDLVRYVIGTDSGPKDNKKTSWFRVACFDEGPRKDYVLGLPKGSLVHVEADARIDVYDDPNVEGKRASSLNLVQRSIDVLGRPRNEGEAAAMSG</sequence>
<evidence type="ECO:0000256" key="1">
    <source>
        <dbReference type="ARBA" id="ARBA00023125"/>
    </source>
</evidence>
<reference evidence="3" key="1">
    <citation type="journal article" date="2020" name="Stud. Mycol.">
        <title>101 Dothideomycetes genomes: a test case for predicting lifestyles and emergence of pathogens.</title>
        <authorList>
            <person name="Haridas S."/>
            <person name="Albert R."/>
            <person name="Binder M."/>
            <person name="Bloem J."/>
            <person name="Labutti K."/>
            <person name="Salamov A."/>
            <person name="Andreopoulos B."/>
            <person name="Baker S."/>
            <person name="Barry K."/>
            <person name="Bills G."/>
            <person name="Bluhm B."/>
            <person name="Cannon C."/>
            <person name="Castanera R."/>
            <person name="Culley D."/>
            <person name="Daum C."/>
            <person name="Ezra D."/>
            <person name="Gonzalez J."/>
            <person name="Henrissat B."/>
            <person name="Kuo A."/>
            <person name="Liang C."/>
            <person name="Lipzen A."/>
            <person name="Lutzoni F."/>
            <person name="Magnuson J."/>
            <person name="Mondo S."/>
            <person name="Nolan M."/>
            <person name="Ohm R."/>
            <person name="Pangilinan J."/>
            <person name="Park H.-J."/>
            <person name="Ramirez L."/>
            <person name="Alfaro M."/>
            <person name="Sun H."/>
            <person name="Tritt A."/>
            <person name="Yoshinaga Y."/>
            <person name="Zwiers L.-H."/>
            <person name="Turgeon B."/>
            <person name="Goodwin S."/>
            <person name="Spatafora J."/>
            <person name="Crous P."/>
            <person name="Grigoriev I."/>
        </authorList>
    </citation>
    <scope>NUCLEOTIDE SEQUENCE</scope>
    <source>
        <strain evidence="3">CBS 121739</strain>
    </source>
</reference>
<dbReference type="PANTHER" id="PTHR10302:SF0">
    <property type="entry name" value="SINGLE-STRANDED DNA-BINDING PROTEIN, MITOCHONDRIAL"/>
    <property type="match status" value="1"/>
</dbReference>
<dbReference type="RefSeq" id="XP_033598411.1">
    <property type="nucleotide sequence ID" value="XM_033749547.1"/>
</dbReference>
<dbReference type="GO" id="GO:0006264">
    <property type="term" value="P:mitochondrial DNA replication"/>
    <property type="evidence" value="ECO:0007669"/>
    <property type="project" value="TreeGrafter"/>
</dbReference>
<evidence type="ECO:0000313" key="4">
    <source>
        <dbReference type="Proteomes" id="UP000799437"/>
    </source>
</evidence>
<keyword evidence="1 2" id="KW-0238">DNA-binding</keyword>